<dbReference type="PROSITE" id="PS51365">
    <property type="entry name" value="RENAL_DIPEPTIDASE_2"/>
    <property type="match status" value="1"/>
</dbReference>
<dbReference type="PANTHER" id="PTHR10443">
    <property type="entry name" value="MICROSOMAL DIPEPTIDASE"/>
    <property type="match status" value="1"/>
</dbReference>
<accession>A0A2C9DDW6</accession>
<organism evidence="1 2">
    <name type="scientific">Hartmannibacter diazotrophicus</name>
    <dbReference type="NCBI Taxonomy" id="1482074"/>
    <lineage>
        <taxon>Bacteria</taxon>
        <taxon>Pseudomonadati</taxon>
        <taxon>Pseudomonadota</taxon>
        <taxon>Alphaproteobacteria</taxon>
        <taxon>Hyphomicrobiales</taxon>
        <taxon>Pleomorphomonadaceae</taxon>
        <taxon>Hartmannibacter</taxon>
    </lineage>
</organism>
<dbReference type="PANTHER" id="PTHR10443:SF12">
    <property type="entry name" value="DIPEPTIDASE"/>
    <property type="match status" value="1"/>
</dbReference>
<proteinExistence type="predicted"/>
<dbReference type="Pfam" id="PF01244">
    <property type="entry name" value="Peptidase_M19"/>
    <property type="match status" value="1"/>
</dbReference>
<gene>
    <name evidence="1" type="ORF">HDIA_4757</name>
</gene>
<keyword evidence="2" id="KW-1185">Reference proteome</keyword>
<sequence>MAESFPVAVFDGHNDTLLRLIEKMTNDPVADFIRGDGLGHIDLPRARKGGLAGGFFACFSPSPRSGSGFADGMSGASYDVPLPPRLDEAVARRYVARMISLLARIERHSEGALRVCRSGREVRAAIAEGVFAVLLHIEGAEAIDPELAMLDVLHAAGLRSLGPVWSRPTIFGEGVPFRFPATPDIGGGLTEAGKALVKRCNELGILVDLSHLNAAGFDDVASLTDAPLVATHSNAHALCPHARNLTDAQLAAIGASKGMVGLNFATAFLREDGQMDRRTPLETMLRHLDHLVEKAGEDCVGLGSDFDGAEIPQEIRDVAGLPHLVAAMRAHGYGEPLIRKICLENWLGVIDRTLKD</sequence>
<evidence type="ECO:0000313" key="2">
    <source>
        <dbReference type="Proteomes" id="UP000223606"/>
    </source>
</evidence>
<protein>
    <submittedName>
        <fullName evidence="1">Membrane dipeptidase (Peptidase family M19)</fullName>
    </submittedName>
</protein>
<dbReference type="OrthoDB" id="9804920at2"/>
<dbReference type="SUPFAM" id="SSF51556">
    <property type="entry name" value="Metallo-dependent hydrolases"/>
    <property type="match status" value="1"/>
</dbReference>
<dbReference type="GO" id="GO:0006508">
    <property type="term" value="P:proteolysis"/>
    <property type="evidence" value="ECO:0007669"/>
    <property type="project" value="InterPro"/>
</dbReference>
<dbReference type="InterPro" id="IPR008257">
    <property type="entry name" value="Pept_M19"/>
</dbReference>
<dbReference type="KEGG" id="hdi:HDIA_4757"/>
<dbReference type="GO" id="GO:0070573">
    <property type="term" value="F:metallodipeptidase activity"/>
    <property type="evidence" value="ECO:0007669"/>
    <property type="project" value="InterPro"/>
</dbReference>
<evidence type="ECO:0000313" key="1">
    <source>
        <dbReference type="EMBL" id="SON58298.1"/>
    </source>
</evidence>
<dbReference type="CDD" id="cd01301">
    <property type="entry name" value="rDP_like"/>
    <property type="match status" value="1"/>
</dbReference>
<dbReference type="InterPro" id="IPR032466">
    <property type="entry name" value="Metal_Hydrolase"/>
</dbReference>
<dbReference type="AlphaFoldDB" id="A0A2C9DDW6"/>
<name>A0A2C9DDW6_9HYPH</name>
<dbReference type="EMBL" id="LT960614">
    <property type="protein sequence ID" value="SON58298.1"/>
    <property type="molecule type" value="Genomic_DNA"/>
</dbReference>
<dbReference type="Gene3D" id="3.20.20.140">
    <property type="entry name" value="Metal-dependent hydrolases"/>
    <property type="match status" value="1"/>
</dbReference>
<dbReference type="RefSeq" id="WP_099558513.1">
    <property type="nucleotide sequence ID" value="NZ_LT960614.1"/>
</dbReference>
<reference evidence="2" key="1">
    <citation type="submission" date="2017-09" db="EMBL/GenBank/DDBJ databases">
        <title>Genome sequence of Nannocystis excedens DSM 71.</title>
        <authorList>
            <person name="Blom J."/>
        </authorList>
    </citation>
    <scope>NUCLEOTIDE SEQUENCE [LARGE SCALE GENOMIC DNA]</scope>
    <source>
        <strain evidence="2">type strain: E19</strain>
    </source>
</reference>
<dbReference type="Proteomes" id="UP000223606">
    <property type="component" value="Chromosome 1"/>
</dbReference>